<organism evidence="1 2">
    <name type="scientific">Halobiforma nitratireducens JCM 10879</name>
    <dbReference type="NCBI Taxonomy" id="1227454"/>
    <lineage>
        <taxon>Archaea</taxon>
        <taxon>Methanobacteriati</taxon>
        <taxon>Methanobacteriota</taxon>
        <taxon>Stenosarchaea group</taxon>
        <taxon>Halobacteria</taxon>
        <taxon>Halobacteriales</taxon>
        <taxon>Natrialbaceae</taxon>
        <taxon>Halobiforma</taxon>
    </lineage>
</organism>
<evidence type="ECO:0000313" key="1">
    <source>
        <dbReference type="EMBL" id="EMA31444.1"/>
    </source>
</evidence>
<comment type="caution">
    <text evidence="1">The sequence shown here is derived from an EMBL/GenBank/DDBJ whole genome shotgun (WGS) entry which is preliminary data.</text>
</comment>
<sequence>MYLHDIDTVPRNLIEWQRTVSYLFVRARDEGLLAVPEENGERVDELIDFLERLRVEPFED</sequence>
<gene>
    <name evidence="1" type="ORF">C446_15793</name>
</gene>
<keyword evidence="2" id="KW-1185">Reference proteome</keyword>
<proteinExistence type="predicted"/>
<dbReference type="AlphaFoldDB" id="M0LG76"/>
<accession>M0LG76</accession>
<protein>
    <submittedName>
        <fullName evidence="1">Uncharacterized protein</fullName>
    </submittedName>
</protein>
<dbReference type="EMBL" id="AOMA01000160">
    <property type="protein sequence ID" value="EMA31444.1"/>
    <property type="molecule type" value="Genomic_DNA"/>
</dbReference>
<evidence type="ECO:0000313" key="2">
    <source>
        <dbReference type="Proteomes" id="UP000011607"/>
    </source>
</evidence>
<dbReference type="Proteomes" id="UP000011607">
    <property type="component" value="Unassembled WGS sequence"/>
</dbReference>
<name>M0LG76_9EURY</name>
<reference evidence="1 2" key="1">
    <citation type="journal article" date="2014" name="PLoS Genet.">
        <title>Phylogenetically driven sequencing of extremely halophilic archaea reveals strategies for static and dynamic osmo-response.</title>
        <authorList>
            <person name="Becker E.A."/>
            <person name="Seitzer P.M."/>
            <person name="Tritt A."/>
            <person name="Larsen D."/>
            <person name="Krusor M."/>
            <person name="Yao A.I."/>
            <person name="Wu D."/>
            <person name="Madern D."/>
            <person name="Eisen J.A."/>
            <person name="Darling A.E."/>
            <person name="Facciotti M.T."/>
        </authorList>
    </citation>
    <scope>NUCLEOTIDE SEQUENCE [LARGE SCALE GENOMIC DNA]</scope>
    <source>
        <strain evidence="1 2">JCM 10879</strain>
    </source>
</reference>